<proteinExistence type="predicted"/>
<evidence type="ECO:0000313" key="2">
    <source>
        <dbReference type="EMBL" id="KMZ79531.1"/>
    </source>
</evidence>
<feature type="chain" id="PRO_5005322076" description="Secreted protein" evidence="1">
    <location>
        <begin position="26"/>
        <end position="116"/>
    </location>
</feature>
<evidence type="ECO:0008006" key="4">
    <source>
        <dbReference type="Google" id="ProtNLM"/>
    </source>
</evidence>
<dbReference type="AlphaFoldDB" id="A0A0J9SA04"/>
<feature type="signal peptide" evidence="1">
    <location>
        <begin position="1"/>
        <end position="25"/>
    </location>
</feature>
<organism evidence="2 3">
    <name type="scientific">Plasmodium vivax India VII</name>
    <dbReference type="NCBI Taxonomy" id="1077284"/>
    <lineage>
        <taxon>Eukaryota</taxon>
        <taxon>Sar</taxon>
        <taxon>Alveolata</taxon>
        <taxon>Apicomplexa</taxon>
        <taxon>Aconoidasida</taxon>
        <taxon>Haemosporida</taxon>
        <taxon>Plasmodiidae</taxon>
        <taxon>Plasmodium</taxon>
        <taxon>Plasmodium (Plasmodium)</taxon>
    </lineage>
</organism>
<keyword evidence="1" id="KW-0732">Signal</keyword>
<reference evidence="2 3" key="1">
    <citation type="submission" date="2011-08" db="EMBL/GenBank/DDBJ databases">
        <title>The Genome Sequence of Plasmodium vivax India VII.</title>
        <authorList>
            <consortium name="The Broad Institute Genome Sequencing Platform"/>
            <consortium name="The Broad Institute Genome Sequencing Center for Infectious Disease"/>
            <person name="Neafsey D."/>
            <person name="Carlton J."/>
            <person name="Barnwell J."/>
            <person name="Collins W."/>
            <person name="Escalante A."/>
            <person name="Mullikin J."/>
            <person name="Saul A."/>
            <person name="Guigo R."/>
            <person name="Camara F."/>
            <person name="Young S.K."/>
            <person name="Zeng Q."/>
            <person name="Gargeya S."/>
            <person name="Fitzgerald M."/>
            <person name="Haas B."/>
            <person name="Abouelleil A."/>
            <person name="Alvarado L."/>
            <person name="Arachchi H.M."/>
            <person name="Berlin A."/>
            <person name="Brown A."/>
            <person name="Chapman S.B."/>
            <person name="Chen Z."/>
            <person name="Dunbar C."/>
            <person name="Freedman E."/>
            <person name="Gearin G."/>
            <person name="Gellesch M."/>
            <person name="Goldberg J."/>
            <person name="Griggs A."/>
            <person name="Gujja S."/>
            <person name="Heiman D."/>
            <person name="Howarth C."/>
            <person name="Larson L."/>
            <person name="Lui A."/>
            <person name="MacDonald P.J.P."/>
            <person name="Montmayeur A."/>
            <person name="Murphy C."/>
            <person name="Neiman D."/>
            <person name="Pearson M."/>
            <person name="Priest M."/>
            <person name="Roberts A."/>
            <person name="Saif S."/>
            <person name="Shea T."/>
            <person name="Shenoy N."/>
            <person name="Sisk P."/>
            <person name="Stolte C."/>
            <person name="Sykes S."/>
            <person name="Wortman J."/>
            <person name="Nusbaum C."/>
            <person name="Birren B."/>
        </authorList>
    </citation>
    <scope>NUCLEOTIDE SEQUENCE [LARGE SCALE GENOMIC DNA]</scope>
    <source>
        <strain evidence="2 3">India VII</strain>
    </source>
</reference>
<protein>
    <recommendedName>
        <fullName evidence="4">Secreted protein</fullName>
    </recommendedName>
</protein>
<evidence type="ECO:0000313" key="3">
    <source>
        <dbReference type="Proteomes" id="UP000053562"/>
    </source>
</evidence>
<dbReference type="Proteomes" id="UP000053562">
    <property type="component" value="Unassembled WGS sequence"/>
</dbReference>
<gene>
    <name evidence="2" type="ORF">PVIIG_05491</name>
</gene>
<evidence type="ECO:0000256" key="1">
    <source>
        <dbReference type="SAM" id="SignalP"/>
    </source>
</evidence>
<sequence length="116" mass="12562">MWGRSCVAATSRLLLCGLQCACANAEMRTRGKDLPCTRLCVHMCKCVHIFSHAHLPLHIYTCTFAPTHLHMNICSYTFSHSHAHAGGLLSQKQLLRAPPKKGAPSNIGLLAAIGGK</sequence>
<accession>A0A0J9SA04</accession>
<name>A0A0J9SA04_PLAVI</name>
<dbReference type="EMBL" id="KQ234323">
    <property type="protein sequence ID" value="KMZ79531.1"/>
    <property type="molecule type" value="Genomic_DNA"/>
</dbReference>